<dbReference type="Proteomes" id="UP001321498">
    <property type="component" value="Chromosome"/>
</dbReference>
<reference evidence="3" key="1">
    <citation type="journal article" date="2019" name="Int. J. Syst. Evol. Microbiol.">
        <title>The Global Catalogue of Microorganisms (GCM) 10K type strain sequencing project: providing services to taxonomists for standard genome sequencing and annotation.</title>
        <authorList>
            <consortium name="The Broad Institute Genomics Platform"/>
            <consortium name="The Broad Institute Genome Sequencing Center for Infectious Disease"/>
            <person name="Wu L."/>
            <person name="Ma J."/>
        </authorList>
    </citation>
    <scope>NUCLEOTIDE SEQUENCE [LARGE SCALE GENOMIC DNA]</scope>
    <source>
        <strain evidence="3">NBRC 108725</strain>
    </source>
</reference>
<evidence type="ECO:0000313" key="2">
    <source>
        <dbReference type="EMBL" id="BDZ44840.1"/>
    </source>
</evidence>
<feature type="transmembrane region" description="Helical" evidence="1">
    <location>
        <begin position="111"/>
        <end position="135"/>
    </location>
</feature>
<keyword evidence="1" id="KW-0472">Membrane</keyword>
<sequence>MTASAAPSRSTTVSRVLLTGALAAVLTSAVNVAIGWGAVAVGVPQTPVLGIPAGVSASAVAGMGGAIGWQLVRARAADPRKVLVLLVPIVLLLSFIPDIVLAVLIADTTGIAPVLALALMHVATITIAVAVYARLLPVGAVRTKSARVPAEATA</sequence>
<keyword evidence="3" id="KW-1185">Reference proteome</keyword>
<dbReference type="RefSeq" id="WP_286278251.1">
    <property type="nucleotide sequence ID" value="NZ_AP027731.1"/>
</dbReference>
<dbReference type="EMBL" id="AP027731">
    <property type="protein sequence ID" value="BDZ44840.1"/>
    <property type="molecule type" value="Genomic_DNA"/>
</dbReference>
<evidence type="ECO:0000256" key="1">
    <source>
        <dbReference type="SAM" id="Phobius"/>
    </source>
</evidence>
<feature type="transmembrane region" description="Helical" evidence="1">
    <location>
        <begin position="51"/>
        <end position="71"/>
    </location>
</feature>
<gene>
    <name evidence="2" type="ORF">GCM10025866_07490</name>
</gene>
<keyword evidence="1" id="KW-0812">Transmembrane</keyword>
<keyword evidence="1" id="KW-1133">Transmembrane helix</keyword>
<feature type="transmembrane region" description="Helical" evidence="1">
    <location>
        <begin position="83"/>
        <end position="105"/>
    </location>
</feature>
<accession>A0ABN6XJ37</accession>
<evidence type="ECO:0000313" key="3">
    <source>
        <dbReference type="Proteomes" id="UP001321498"/>
    </source>
</evidence>
<organism evidence="2 3">
    <name type="scientific">Naasia aerilata</name>
    <dbReference type="NCBI Taxonomy" id="1162966"/>
    <lineage>
        <taxon>Bacteria</taxon>
        <taxon>Bacillati</taxon>
        <taxon>Actinomycetota</taxon>
        <taxon>Actinomycetes</taxon>
        <taxon>Micrococcales</taxon>
        <taxon>Microbacteriaceae</taxon>
        <taxon>Naasia</taxon>
    </lineage>
</organism>
<protein>
    <recommendedName>
        <fullName evidence="4">ECF transporter S component</fullName>
    </recommendedName>
</protein>
<name>A0ABN6XJ37_9MICO</name>
<evidence type="ECO:0008006" key="4">
    <source>
        <dbReference type="Google" id="ProtNLM"/>
    </source>
</evidence>
<proteinExistence type="predicted"/>